<evidence type="ECO:0000256" key="1">
    <source>
        <dbReference type="SAM" id="SignalP"/>
    </source>
</evidence>
<gene>
    <name evidence="2" type="ORF">EXIGLDRAFT_77270</name>
</gene>
<evidence type="ECO:0000313" key="2">
    <source>
        <dbReference type="EMBL" id="KZW01341.1"/>
    </source>
</evidence>
<feature type="chain" id="PRO_5007863487" description="F-box domain-containing protein" evidence="1">
    <location>
        <begin position="20"/>
        <end position="322"/>
    </location>
</feature>
<dbReference type="InterPro" id="IPR036047">
    <property type="entry name" value="F-box-like_dom_sf"/>
</dbReference>
<keyword evidence="1" id="KW-0732">Signal</keyword>
<keyword evidence="3" id="KW-1185">Reference proteome</keyword>
<name>A0A165NX15_EXIGL</name>
<sequence>MTSTTTTTILAAVTLTALAAVMHHRHRTQVARPTRPLTALPLDVVHSILDVLHDTPALAALGSTCTALHALCTPRLLARVELSSYQSLYALVAALESRPPLGALVKSFTESHDKPFLFLETQGPNAPPHLLTRLLALTPRLEVLKIRSPVDVDSLELHSALGMLRRLRELEFGDATRKTVDLLAYIRTARLETVRLHCWPAVMPASQRPPDDLARAISTFLARAFSTLRTLEMDAALLNKLDFCQFTRLERLLVHGRGFTGAVTNGVKVTTCTSPCAWCAPIGAAWSHHHRRTASSSRGGKFNAARPFSFVRWLASHVGAPF</sequence>
<protein>
    <recommendedName>
        <fullName evidence="4">F-box domain-containing protein</fullName>
    </recommendedName>
</protein>
<accession>A0A165NX15</accession>
<organism evidence="2 3">
    <name type="scientific">Exidia glandulosa HHB12029</name>
    <dbReference type="NCBI Taxonomy" id="1314781"/>
    <lineage>
        <taxon>Eukaryota</taxon>
        <taxon>Fungi</taxon>
        <taxon>Dikarya</taxon>
        <taxon>Basidiomycota</taxon>
        <taxon>Agaricomycotina</taxon>
        <taxon>Agaricomycetes</taxon>
        <taxon>Auriculariales</taxon>
        <taxon>Exidiaceae</taxon>
        <taxon>Exidia</taxon>
    </lineage>
</organism>
<dbReference type="AlphaFoldDB" id="A0A165NX15"/>
<dbReference type="Proteomes" id="UP000077266">
    <property type="component" value="Unassembled WGS sequence"/>
</dbReference>
<proteinExistence type="predicted"/>
<dbReference type="EMBL" id="KV425894">
    <property type="protein sequence ID" value="KZW01341.1"/>
    <property type="molecule type" value="Genomic_DNA"/>
</dbReference>
<evidence type="ECO:0000313" key="3">
    <source>
        <dbReference type="Proteomes" id="UP000077266"/>
    </source>
</evidence>
<reference evidence="2 3" key="1">
    <citation type="journal article" date="2016" name="Mol. Biol. Evol.">
        <title>Comparative Genomics of Early-Diverging Mushroom-Forming Fungi Provides Insights into the Origins of Lignocellulose Decay Capabilities.</title>
        <authorList>
            <person name="Nagy L.G."/>
            <person name="Riley R."/>
            <person name="Tritt A."/>
            <person name="Adam C."/>
            <person name="Daum C."/>
            <person name="Floudas D."/>
            <person name="Sun H."/>
            <person name="Yadav J.S."/>
            <person name="Pangilinan J."/>
            <person name="Larsson K.H."/>
            <person name="Matsuura K."/>
            <person name="Barry K."/>
            <person name="Labutti K."/>
            <person name="Kuo R."/>
            <person name="Ohm R.A."/>
            <person name="Bhattacharya S.S."/>
            <person name="Shirouzu T."/>
            <person name="Yoshinaga Y."/>
            <person name="Martin F.M."/>
            <person name="Grigoriev I.V."/>
            <person name="Hibbett D.S."/>
        </authorList>
    </citation>
    <scope>NUCLEOTIDE SEQUENCE [LARGE SCALE GENOMIC DNA]</scope>
    <source>
        <strain evidence="2 3">HHB12029</strain>
    </source>
</reference>
<feature type="signal peptide" evidence="1">
    <location>
        <begin position="1"/>
        <end position="19"/>
    </location>
</feature>
<dbReference type="InParanoid" id="A0A165NX15"/>
<evidence type="ECO:0008006" key="4">
    <source>
        <dbReference type="Google" id="ProtNLM"/>
    </source>
</evidence>
<dbReference type="SUPFAM" id="SSF81383">
    <property type="entry name" value="F-box domain"/>
    <property type="match status" value="1"/>
</dbReference>